<sequence length="107" mass="11449">MVSGFAYSLVMTTIICWILHFIPGLRLRASEEAEIVGIDDAYLGEFAYDYVGTDPELRLHRIDSRPQLTSGDVIAEAPHSPDGNSSHEKVPHGAVGNAAAGGGRVDV</sequence>
<dbReference type="AlphaFoldDB" id="A0A1B9IT11"/>
<accession>A0A1B9IT11</accession>
<keyword evidence="4 6" id="KW-0472">Membrane</keyword>
<proteinExistence type="predicted"/>
<evidence type="ECO:0000256" key="3">
    <source>
        <dbReference type="ARBA" id="ARBA00022989"/>
    </source>
</evidence>
<feature type="domain" description="Ammonium transporter AmtB-like" evidence="7">
    <location>
        <begin position="4"/>
        <end position="48"/>
    </location>
</feature>
<dbReference type="Pfam" id="PF00909">
    <property type="entry name" value="Ammonium_transp"/>
    <property type="match status" value="1"/>
</dbReference>
<comment type="subcellular location">
    <subcellularLocation>
        <location evidence="1">Membrane</location>
        <topology evidence="1">Multi-pass membrane protein</topology>
    </subcellularLocation>
</comment>
<keyword evidence="3 6" id="KW-1133">Transmembrane helix</keyword>
<dbReference type="GO" id="GO:0016020">
    <property type="term" value="C:membrane"/>
    <property type="evidence" value="ECO:0007669"/>
    <property type="project" value="UniProtKB-SubCell"/>
</dbReference>
<gene>
    <name evidence="8" type="ORF">L486_03155</name>
</gene>
<evidence type="ECO:0000256" key="1">
    <source>
        <dbReference type="ARBA" id="ARBA00004141"/>
    </source>
</evidence>
<organism evidence="8 9">
    <name type="scientific">Kwoniella mangroviensis CBS 10435</name>
    <dbReference type="NCBI Taxonomy" id="1331196"/>
    <lineage>
        <taxon>Eukaryota</taxon>
        <taxon>Fungi</taxon>
        <taxon>Dikarya</taxon>
        <taxon>Basidiomycota</taxon>
        <taxon>Agaricomycotina</taxon>
        <taxon>Tremellomycetes</taxon>
        <taxon>Tremellales</taxon>
        <taxon>Cryptococcaceae</taxon>
        <taxon>Kwoniella</taxon>
    </lineage>
</organism>
<dbReference type="InterPro" id="IPR029020">
    <property type="entry name" value="Ammonium/urea_transptr"/>
</dbReference>
<name>A0A1B9IT11_9TREE</name>
<reference evidence="9" key="2">
    <citation type="submission" date="2013-12" db="EMBL/GenBank/DDBJ databases">
        <title>Evolution of pathogenesis and genome organization in the Tremellales.</title>
        <authorList>
            <person name="Cuomo C."/>
            <person name="Litvintseva A."/>
            <person name="Heitman J."/>
            <person name="Chen Y."/>
            <person name="Sun S."/>
            <person name="Springer D."/>
            <person name="Dromer F."/>
            <person name="Young S."/>
            <person name="Zeng Q."/>
            <person name="Chapman S."/>
            <person name="Gujja S."/>
            <person name="Saif S."/>
            <person name="Birren B."/>
        </authorList>
    </citation>
    <scope>NUCLEOTIDE SEQUENCE [LARGE SCALE GENOMIC DNA]</scope>
    <source>
        <strain evidence="9">CBS 10435</strain>
    </source>
</reference>
<dbReference type="InterPro" id="IPR024041">
    <property type="entry name" value="NH4_transpt_AmtB-like_dom"/>
</dbReference>
<evidence type="ECO:0000313" key="9">
    <source>
        <dbReference type="Proteomes" id="UP000092583"/>
    </source>
</evidence>
<dbReference type="EMBL" id="KI669461">
    <property type="protein sequence ID" value="OCF58665.1"/>
    <property type="molecule type" value="Genomic_DNA"/>
</dbReference>
<evidence type="ECO:0000256" key="6">
    <source>
        <dbReference type="SAM" id="Phobius"/>
    </source>
</evidence>
<evidence type="ECO:0000259" key="7">
    <source>
        <dbReference type="Pfam" id="PF00909"/>
    </source>
</evidence>
<reference evidence="8 9" key="1">
    <citation type="submission" date="2013-07" db="EMBL/GenBank/DDBJ databases">
        <title>The Genome Sequence of Kwoniella mangroviensis CBS10435.</title>
        <authorList>
            <consortium name="The Broad Institute Genome Sequencing Platform"/>
            <person name="Cuomo C."/>
            <person name="Litvintseva A."/>
            <person name="Chen Y."/>
            <person name="Heitman J."/>
            <person name="Sun S."/>
            <person name="Springer D."/>
            <person name="Dromer F."/>
            <person name="Young S.K."/>
            <person name="Zeng Q."/>
            <person name="Gargeya S."/>
            <person name="Fitzgerald M."/>
            <person name="Abouelleil A."/>
            <person name="Alvarado L."/>
            <person name="Berlin A.M."/>
            <person name="Chapman S.B."/>
            <person name="Dewar J."/>
            <person name="Goldberg J."/>
            <person name="Griggs A."/>
            <person name="Gujja S."/>
            <person name="Hansen M."/>
            <person name="Howarth C."/>
            <person name="Imamovic A."/>
            <person name="Larimer J."/>
            <person name="McCowan C."/>
            <person name="Murphy C."/>
            <person name="Pearson M."/>
            <person name="Priest M."/>
            <person name="Roberts A."/>
            <person name="Saif S."/>
            <person name="Shea T."/>
            <person name="Sykes S."/>
            <person name="Wortman J."/>
            <person name="Nusbaum C."/>
            <person name="Birren B."/>
        </authorList>
    </citation>
    <scope>NUCLEOTIDE SEQUENCE [LARGE SCALE GENOMIC DNA]</scope>
    <source>
        <strain evidence="8 9">CBS 10435</strain>
    </source>
</reference>
<feature type="transmembrane region" description="Helical" evidence="6">
    <location>
        <begin position="6"/>
        <end position="25"/>
    </location>
</feature>
<dbReference type="OrthoDB" id="3264418at2759"/>
<evidence type="ECO:0000256" key="4">
    <source>
        <dbReference type="ARBA" id="ARBA00023136"/>
    </source>
</evidence>
<protein>
    <recommendedName>
        <fullName evidence="7">Ammonium transporter AmtB-like domain-containing protein</fullName>
    </recommendedName>
</protein>
<evidence type="ECO:0000256" key="5">
    <source>
        <dbReference type="SAM" id="MobiDB-lite"/>
    </source>
</evidence>
<dbReference type="STRING" id="1331196.A0A1B9IT11"/>
<evidence type="ECO:0000256" key="2">
    <source>
        <dbReference type="ARBA" id="ARBA00022692"/>
    </source>
</evidence>
<feature type="region of interest" description="Disordered" evidence="5">
    <location>
        <begin position="69"/>
        <end position="107"/>
    </location>
</feature>
<keyword evidence="2 6" id="KW-0812">Transmembrane</keyword>
<dbReference type="GO" id="GO:0008519">
    <property type="term" value="F:ammonium channel activity"/>
    <property type="evidence" value="ECO:0007669"/>
    <property type="project" value="InterPro"/>
</dbReference>
<evidence type="ECO:0000313" key="8">
    <source>
        <dbReference type="EMBL" id="OCF58665.1"/>
    </source>
</evidence>
<dbReference type="Gene3D" id="1.10.3430.10">
    <property type="entry name" value="Ammonium transporter AmtB like domains"/>
    <property type="match status" value="1"/>
</dbReference>
<keyword evidence="9" id="KW-1185">Reference proteome</keyword>
<dbReference type="Proteomes" id="UP000092583">
    <property type="component" value="Unassembled WGS sequence"/>
</dbReference>